<feature type="chain" id="PRO_5006588960" description="Secreted protein" evidence="2">
    <location>
        <begin position="28"/>
        <end position="146"/>
    </location>
</feature>
<proteinExistence type="evidence at transcript level"/>
<keyword evidence="2" id="KW-0732">Signal</keyword>
<evidence type="ECO:0000313" key="3">
    <source>
        <dbReference type="EMBL" id="ALL40597.1"/>
    </source>
</evidence>
<reference evidence="3" key="1">
    <citation type="submission" date="2015-07" db="EMBL/GenBank/DDBJ databases">
        <title>Elucidating the P. pachyrhizi secretome and potential effectors.</title>
        <authorList>
            <person name="de Carvalho M.C.C.G."/>
            <person name="Nascimento L.C."/>
            <person name="Darben L.M."/>
            <person name="Polizel-Podanosqui A.M."/>
            <person name="Lopes-Caitar V.S."/>
            <person name="Rocha C.S."/>
            <person name="Qi M."/>
            <person name="Carazolle M."/>
            <person name="Kuwahara M.K."/>
            <person name="Pereira G.A.G."/>
            <person name="Abdelnoor R.V."/>
            <person name="Whitham S.A."/>
            <person name="Marcelino-Guimaraes F.C."/>
        </authorList>
    </citation>
    <scope>NUCLEOTIDE SEQUENCE</scope>
</reference>
<organism evidence="3">
    <name type="scientific">Phakopsora pachyrhizi</name>
    <name type="common">Asian soybean rust disease fungus</name>
    <dbReference type="NCBI Taxonomy" id="170000"/>
    <lineage>
        <taxon>Eukaryota</taxon>
        <taxon>Fungi</taxon>
        <taxon>Dikarya</taxon>
        <taxon>Basidiomycota</taxon>
        <taxon>Pucciniomycotina</taxon>
        <taxon>Pucciniomycetes</taxon>
        <taxon>Pucciniales</taxon>
        <taxon>Phakopsoraceae</taxon>
        <taxon>Phakopsora</taxon>
    </lineage>
</organism>
<evidence type="ECO:0000256" key="2">
    <source>
        <dbReference type="SAM" id="SignalP"/>
    </source>
</evidence>
<dbReference type="EMBL" id="KT246506">
    <property type="protein sequence ID" value="ALL40597.1"/>
    <property type="molecule type" value="mRNA"/>
</dbReference>
<evidence type="ECO:0000256" key="1">
    <source>
        <dbReference type="SAM" id="MobiDB-lite"/>
    </source>
</evidence>
<feature type="signal peptide" evidence="2">
    <location>
        <begin position="1"/>
        <end position="27"/>
    </location>
</feature>
<protein>
    <recommendedName>
        <fullName evidence="4">Secreted protein</fullName>
    </recommendedName>
</protein>
<name>A0A0S1MI81_PHAPC</name>
<feature type="compositionally biased region" description="Low complexity" evidence="1">
    <location>
        <begin position="91"/>
        <end position="117"/>
    </location>
</feature>
<evidence type="ECO:0008006" key="4">
    <source>
        <dbReference type="Google" id="ProtNLM"/>
    </source>
</evidence>
<feature type="compositionally biased region" description="Gly residues" evidence="1">
    <location>
        <begin position="118"/>
        <end position="128"/>
    </location>
</feature>
<accession>A0A0S1MI81</accession>
<dbReference type="AlphaFoldDB" id="A0A0S1MI81"/>
<feature type="compositionally biased region" description="Polar residues" evidence="1">
    <location>
        <begin position="71"/>
        <end position="85"/>
    </location>
</feature>
<feature type="region of interest" description="Disordered" evidence="1">
    <location>
        <begin position="60"/>
        <end position="128"/>
    </location>
</feature>
<dbReference type="PROSITE" id="PS51257">
    <property type="entry name" value="PROKAR_LIPOPROTEIN"/>
    <property type="match status" value="1"/>
</dbReference>
<sequence length="146" mass="15247">MYRATKCKLLLMVCLVIACQLPHQVLADIKERVNAKASDFKKRAIPFGYPDPELLAKRQIRYGDPGDGYSNFKNNQPQANHPNTGSGLGKSGVSNSPSSSQPAYSGAQTGGSNSAGAQGHGASGGGSVSTGGAQLALLKFLVQREL</sequence>